<dbReference type="AlphaFoldDB" id="A0A9P0D0A9"/>
<proteinExistence type="predicted"/>
<sequence length="159" mass="19449">MYNIEKPQKAIQDRCKYVSNEKSKLRCSQFTEDDRKSVFKQFWKMSWSEKQVFITTQVESKHTERSRNRRKEETSRRTCIYIFSLKKADRTKIRVCKTLFANTLAIKQWTINNRLKQNLNISQQEKKKKEDQTDIENNQTEINKKKSRELRRNRLKEFF</sequence>
<dbReference type="OrthoDB" id="6780873at2759"/>
<evidence type="ECO:0000313" key="2">
    <source>
        <dbReference type="EMBL" id="CAH1108189.1"/>
    </source>
</evidence>
<dbReference type="EMBL" id="OV651815">
    <property type="protein sequence ID" value="CAH1108189.1"/>
    <property type="molecule type" value="Genomic_DNA"/>
</dbReference>
<evidence type="ECO:0000256" key="1">
    <source>
        <dbReference type="SAM" id="MobiDB-lite"/>
    </source>
</evidence>
<dbReference type="Proteomes" id="UP001153636">
    <property type="component" value="Chromosome 3"/>
</dbReference>
<feature type="region of interest" description="Disordered" evidence="1">
    <location>
        <begin position="123"/>
        <end position="159"/>
    </location>
</feature>
<keyword evidence="3" id="KW-1185">Reference proteome</keyword>
<name>A0A9P0D0A9_9CUCU</name>
<gene>
    <name evidence="2" type="ORF">PSYICH_LOCUS9157</name>
</gene>
<evidence type="ECO:0000313" key="3">
    <source>
        <dbReference type="Proteomes" id="UP001153636"/>
    </source>
</evidence>
<organism evidence="2 3">
    <name type="scientific">Psylliodes chrysocephalus</name>
    <dbReference type="NCBI Taxonomy" id="3402493"/>
    <lineage>
        <taxon>Eukaryota</taxon>
        <taxon>Metazoa</taxon>
        <taxon>Ecdysozoa</taxon>
        <taxon>Arthropoda</taxon>
        <taxon>Hexapoda</taxon>
        <taxon>Insecta</taxon>
        <taxon>Pterygota</taxon>
        <taxon>Neoptera</taxon>
        <taxon>Endopterygota</taxon>
        <taxon>Coleoptera</taxon>
        <taxon>Polyphaga</taxon>
        <taxon>Cucujiformia</taxon>
        <taxon>Chrysomeloidea</taxon>
        <taxon>Chrysomelidae</taxon>
        <taxon>Galerucinae</taxon>
        <taxon>Alticini</taxon>
        <taxon>Psylliodes</taxon>
    </lineage>
</organism>
<accession>A0A9P0D0A9</accession>
<protein>
    <submittedName>
        <fullName evidence="2">Uncharacterized protein</fullName>
    </submittedName>
</protein>
<reference evidence="2" key="1">
    <citation type="submission" date="2022-01" db="EMBL/GenBank/DDBJ databases">
        <authorList>
            <person name="King R."/>
        </authorList>
    </citation>
    <scope>NUCLEOTIDE SEQUENCE</scope>
</reference>
<feature type="compositionally biased region" description="Basic and acidic residues" evidence="1">
    <location>
        <begin position="150"/>
        <end position="159"/>
    </location>
</feature>